<gene>
    <name evidence="9" type="ORF">GCM10009846_20410</name>
</gene>
<dbReference type="InterPro" id="IPR037185">
    <property type="entry name" value="EmrE-like"/>
</dbReference>
<comment type="caution">
    <text evidence="9">The sequence shown here is derived from an EMBL/GenBank/DDBJ whole genome shotgun (WGS) entry which is preliminary data.</text>
</comment>
<evidence type="ECO:0000256" key="4">
    <source>
        <dbReference type="ARBA" id="ARBA00022692"/>
    </source>
</evidence>
<keyword evidence="10" id="KW-1185">Reference proteome</keyword>
<dbReference type="RefSeq" id="WP_344343243.1">
    <property type="nucleotide sequence ID" value="NZ_BAAAQT010000006.1"/>
</dbReference>
<dbReference type="Gene3D" id="1.10.3730.20">
    <property type="match status" value="1"/>
</dbReference>
<dbReference type="PANTHER" id="PTHR30561:SF0">
    <property type="entry name" value="GUANIDINIUM EXPORTER"/>
    <property type="match status" value="1"/>
</dbReference>
<evidence type="ECO:0000256" key="6">
    <source>
        <dbReference type="ARBA" id="ARBA00023136"/>
    </source>
</evidence>
<dbReference type="Proteomes" id="UP001501599">
    <property type="component" value="Unassembled WGS sequence"/>
</dbReference>
<feature type="transmembrane region" description="Helical" evidence="8">
    <location>
        <begin position="58"/>
        <end position="76"/>
    </location>
</feature>
<sequence length="115" mass="11678">MAWILLVVSAVLEAVWATALGASEGLTRPAEATVFVVGCILSMIGLERASRSIPIATAYAVWVGLGAALTVGWAIATGSQAFSWWTVLFVVGIVGSVIGLKVTAGKDANEASGAS</sequence>
<evidence type="ECO:0000313" key="9">
    <source>
        <dbReference type="EMBL" id="GAA2174443.1"/>
    </source>
</evidence>
<evidence type="ECO:0000256" key="2">
    <source>
        <dbReference type="ARBA" id="ARBA00022448"/>
    </source>
</evidence>
<organism evidence="9 10">
    <name type="scientific">Agrococcus versicolor</name>
    <dbReference type="NCBI Taxonomy" id="501482"/>
    <lineage>
        <taxon>Bacteria</taxon>
        <taxon>Bacillati</taxon>
        <taxon>Actinomycetota</taxon>
        <taxon>Actinomycetes</taxon>
        <taxon>Micrococcales</taxon>
        <taxon>Microbacteriaceae</taxon>
        <taxon>Agrococcus</taxon>
    </lineage>
</organism>
<keyword evidence="3" id="KW-1003">Cell membrane</keyword>
<evidence type="ECO:0000256" key="8">
    <source>
        <dbReference type="SAM" id="Phobius"/>
    </source>
</evidence>
<keyword evidence="6 8" id="KW-0472">Membrane</keyword>
<accession>A0ABN3ATW3</accession>
<dbReference type="Pfam" id="PF00893">
    <property type="entry name" value="Multi_Drug_Res"/>
    <property type="match status" value="1"/>
</dbReference>
<keyword evidence="4 7" id="KW-0812">Transmembrane</keyword>
<dbReference type="InterPro" id="IPR045324">
    <property type="entry name" value="Small_multidrug_res"/>
</dbReference>
<evidence type="ECO:0000256" key="5">
    <source>
        <dbReference type="ARBA" id="ARBA00022989"/>
    </source>
</evidence>
<evidence type="ECO:0000256" key="1">
    <source>
        <dbReference type="ARBA" id="ARBA00004651"/>
    </source>
</evidence>
<comment type="subcellular location">
    <subcellularLocation>
        <location evidence="1 7">Cell membrane</location>
        <topology evidence="1 7">Multi-pass membrane protein</topology>
    </subcellularLocation>
</comment>
<evidence type="ECO:0000313" key="10">
    <source>
        <dbReference type="Proteomes" id="UP001501599"/>
    </source>
</evidence>
<feature type="transmembrane region" description="Helical" evidence="8">
    <location>
        <begin position="82"/>
        <end position="100"/>
    </location>
</feature>
<feature type="transmembrane region" description="Helical" evidence="8">
    <location>
        <begin position="27"/>
        <end position="46"/>
    </location>
</feature>
<dbReference type="SUPFAM" id="SSF103481">
    <property type="entry name" value="Multidrug resistance efflux transporter EmrE"/>
    <property type="match status" value="1"/>
</dbReference>
<dbReference type="InterPro" id="IPR000390">
    <property type="entry name" value="Small_drug/metabolite_transptr"/>
</dbReference>
<name>A0ABN3ATW3_9MICO</name>
<dbReference type="PANTHER" id="PTHR30561">
    <property type="entry name" value="SMR FAMILY PROTON-DEPENDENT DRUG EFFLUX TRANSPORTER SUGE"/>
    <property type="match status" value="1"/>
</dbReference>
<evidence type="ECO:0000256" key="3">
    <source>
        <dbReference type="ARBA" id="ARBA00022475"/>
    </source>
</evidence>
<protein>
    <submittedName>
        <fullName evidence="9">Multidrug efflux SMR transporter</fullName>
    </submittedName>
</protein>
<dbReference type="EMBL" id="BAAAQT010000006">
    <property type="protein sequence ID" value="GAA2174443.1"/>
    <property type="molecule type" value="Genomic_DNA"/>
</dbReference>
<keyword evidence="2" id="KW-0813">Transport</keyword>
<comment type="similarity">
    <text evidence="7">Belongs to the drug/metabolite transporter (DMT) superfamily. Small multidrug resistance (SMR) (TC 2.A.7.1) family.</text>
</comment>
<reference evidence="9 10" key="1">
    <citation type="journal article" date="2019" name="Int. J. Syst. Evol. Microbiol.">
        <title>The Global Catalogue of Microorganisms (GCM) 10K type strain sequencing project: providing services to taxonomists for standard genome sequencing and annotation.</title>
        <authorList>
            <consortium name="The Broad Institute Genomics Platform"/>
            <consortium name="The Broad Institute Genome Sequencing Center for Infectious Disease"/>
            <person name="Wu L."/>
            <person name="Ma J."/>
        </authorList>
    </citation>
    <scope>NUCLEOTIDE SEQUENCE [LARGE SCALE GENOMIC DNA]</scope>
    <source>
        <strain evidence="9 10">JCM 16026</strain>
    </source>
</reference>
<evidence type="ECO:0000256" key="7">
    <source>
        <dbReference type="RuleBase" id="RU003942"/>
    </source>
</evidence>
<proteinExistence type="inferred from homology"/>
<keyword evidence="5 8" id="KW-1133">Transmembrane helix</keyword>